<dbReference type="EMBL" id="PGET01000001">
    <property type="protein sequence ID" value="PJJ28772.1"/>
    <property type="molecule type" value="Genomic_DNA"/>
</dbReference>
<dbReference type="PANTHER" id="PTHR47738">
    <property type="entry name" value="PTS SYSTEM FRUCTOSE-LIKE EIIA COMPONENT-RELATED"/>
    <property type="match status" value="1"/>
</dbReference>
<feature type="domain" description="PTS EIIA type-2" evidence="1">
    <location>
        <begin position="3"/>
        <end position="151"/>
    </location>
</feature>
<dbReference type="InterPro" id="IPR016152">
    <property type="entry name" value="PTrfase/Anion_transptr"/>
</dbReference>
<dbReference type="InterPro" id="IPR002178">
    <property type="entry name" value="PTS_EIIA_type-2_dom"/>
</dbReference>
<dbReference type="CDD" id="cd00211">
    <property type="entry name" value="PTS_IIA_fru"/>
    <property type="match status" value="1"/>
</dbReference>
<sequence>MSEIVFDESLILELEGIEENTEALTQLTDYLLDKGYVKKGYKEAILEREAMFPTGLSTGEINIAIPHADTRYVNQAAICVGILKKPVKFSAMDEPDHQIDVNIIIVLALKEAHGHLEMLQKVVELIKDQDNLKKIVTASDTKPVYDIISSHLLQQ</sequence>
<protein>
    <submittedName>
        <fullName evidence="2">PTS system galactitol-specific IIA component</fullName>
    </submittedName>
</protein>
<dbReference type="PROSITE" id="PS51094">
    <property type="entry name" value="PTS_EIIA_TYPE_2"/>
    <property type="match status" value="1"/>
</dbReference>
<dbReference type="OrthoDB" id="370976at2"/>
<accession>A0A2M8Z5P9</accession>
<dbReference type="RefSeq" id="WP_100305235.1">
    <property type="nucleotide sequence ID" value="NZ_PGET01000001.1"/>
</dbReference>
<evidence type="ECO:0000313" key="2">
    <source>
        <dbReference type="EMBL" id="PJJ28772.1"/>
    </source>
</evidence>
<dbReference type="SUPFAM" id="SSF55804">
    <property type="entry name" value="Phoshotransferase/anion transport protein"/>
    <property type="match status" value="1"/>
</dbReference>
<gene>
    <name evidence="2" type="ORF">H171_2293</name>
</gene>
<comment type="caution">
    <text evidence="2">The sequence shown here is derived from an EMBL/GenBank/DDBJ whole genome shotgun (WGS) entry which is preliminary data.</text>
</comment>
<dbReference type="InterPro" id="IPR051541">
    <property type="entry name" value="PTS_SugarTrans_NitroReg"/>
</dbReference>
<evidence type="ECO:0000313" key="3">
    <source>
        <dbReference type="Proteomes" id="UP000231092"/>
    </source>
</evidence>
<organism evidence="2 3">
    <name type="scientific">[Clostridium] celerecrescens 18A</name>
    <dbReference type="NCBI Taxonomy" id="1286362"/>
    <lineage>
        <taxon>Bacteria</taxon>
        <taxon>Bacillati</taxon>
        <taxon>Bacillota</taxon>
        <taxon>Clostridia</taxon>
        <taxon>Lachnospirales</taxon>
        <taxon>Lachnospiraceae</taxon>
        <taxon>Lacrimispora</taxon>
    </lineage>
</organism>
<name>A0A2M8Z5P9_9FIRM</name>
<dbReference type="Pfam" id="PF00359">
    <property type="entry name" value="PTS_EIIA_2"/>
    <property type="match status" value="1"/>
</dbReference>
<reference evidence="2 3" key="1">
    <citation type="submission" date="2017-11" db="EMBL/GenBank/DDBJ databases">
        <title>Understudied soil microbes with underappreciated capabilities: Untangling the Clostridium saccharolyticum group.</title>
        <authorList>
            <person name="Leschine S."/>
        </authorList>
    </citation>
    <scope>NUCLEOTIDE SEQUENCE [LARGE SCALE GENOMIC DNA]</scope>
    <source>
        <strain evidence="2 3">18A</strain>
    </source>
</reference>
<dbReference type="PANTHER" id="PTHR47738:SF3">
    <property type="entry name" value="PHOSPHOTRANSFERASE SYSTEM MANNITOL_FRUCTOSE-SPECIFIC IIA DOMAIN CONTAINING PROTEIN"/>
    <property type="match status" value="1"/>
</dbReference>
<dbReference type="AlphaFoldDB" id="A0A2M8Z5P9"/>
<proteinExistence type="predicted"/>
<dbReference type="Gene3D" id="3.40.930.10">
    <property type="entry name" value="Mannitol-specific EII, Chain A"/>
    <property type="match status" value="1"/>
</dbReference>
<dbReference type="Proteomes" id="UP000231092">
    <property type="component" value="Unassembled WGS sequence"/>
</dbReference>
<evidence type="ECO:0000259" key="1">
    <source>
        <dbReference type="PROSITE" id="PS51094"/>
    </source>
</evidence>